<dbReference type="InterPro" id="IPR008380">
    <property type="entry name" value="HAD-SF_hydro_IG_5-nucl"/>
</dbReference>
<protein>
    <recommendedName>
        <fullName evidence="6">5'-nucleotidase domain-containing protein 1</fullName>
    </recommendedName>
</protein>
<keyword evidence="5" id="KW-0007">Acetylation</keyword>
<comment type="similarity">
    <text evidence="1">Belongs to the 5'(3')-deoxyribonucleotidase family.</text>
</comment>
<evidence type="ECO:0000256" key="2">
    <source>
        <dbReference type="ARBA" id="ARBA00022723"/>
    </source>
</evidence>
<dbReference type="GO" id="GO:0008253">
    <property type="term" value="F:5'-nucleotidase activity"/>
    <property type="evidence" value="ECO:0007669"/>
    <property type="project" value="TreeGrafter"/>
</dbReference>
<evidence type="ECO:0000313" key="7">
    <source>
        <dbReference type="EMBL" id="JAC87164.1"/>
    </source>
</evidence>
<feature type="non-terminal residue" evidence="7">
    <location>
        <position position="1"/>
    </location>
</feature>
<name>A0A069DYV6_9HEMI</name>
<dbReference type="FunFam" id="3.40.50.1000:FF:000086">
    <property type="entry name" value="LD24878p"/>
    <property type="match status" value="1"/>
</dbReference>
<sequence length="396" mass="45600">SFNIDRYDCIGFDLDNTLCEYKIDALVRMEYNVMAEHLISKGYSEDILAAPLDAKEIDFMQRGLLLDFERGNIIKLDNFGKVSRASHGTRTLNDEEIKNMYGESKKCKLILEFFNDMTVAWESSVSHKFRALLDFFDMPASLAYARSIDDMDNRSNNNYMECGKDIMAVFQEMYAREHFSNEKSTFFRYLKKEPDLYINKCSDMVINWIQELNKSKIVFLVTGSNVDYAHFTASHCLGKNWKDMFDIVICYARKPGFFKYERPFFATKDLCEDSEIGLPEMGKVLSQGNWGQLYHLLAKSVGKPNPLCLYFGDNLVEDVYTPAKWGCCDTAAIIEEPFLGSDRWGSYTSSDTLWGSVLQNYALTQVTTLKTLAVYPMRDDVPFRTEKDSGYEVSKK</sequence>
<evidence type="ECO:0000256" key="4">
    <source>
        <dbReference type="ARBA" id="ARBA00022842"/>
    </source>
</evidence>
<dbReference type="PANTHER" id="PTHR12103:SF38">
    <property type="entry name" value="5'-NUCLEOTIDASE DOMAIN-CONTAINING PROTEIN 1"/>
    <property type="match status" value="1"/>
</dbReference>
<keyword evidence="3" id="KW-0378">Hydrolase</keyword>
<dbReference type="EMBL" id="GBGD01001725">
    <property type="protein sequence ID" value="JAC87164.1"/>
    <property type="molecule type" value="mRNA"/>
</dbReference>
<evidence type="ECO:0000256" key="5">
    <source>
        <dbReference type="ARBA" id="ARBA00022990"/>
    </source>
</evidence>
<dbReference type="GO" id="GO:0046872">
    <property type="term" value="F:metal ion binding"/>
    <property type="evidence" value="ECO:0007669"/>
    <property type="project" value="UniProtKB-KW"/>
</dbReference>
<evidence type="ECO:0000256" key="1">
    <source>
        <dbReference type="ARBA" id="ARBA00009589"/>
    </source>
</evidence>
<proteinExistence type="evidence at transcript level"/>
<dbReference type="Gene3D" id="3.40.50.1000">
    <property type="entry name" value="HAD superfamily/HAD-like"/>
    <property type="match status" value="1"/>
</dbReference>
<keyword evidence="4" id="KW-0460">Magnesium</keyword>
<reference evidence="7" key="1">
    <citation type="journal article" date="2015" name="J. Med. Entomol.">
        <title>A Deep Insight Into the Sialotranscriptome of the Chagas Disease Vector, Panstrongylus megistus (Hemiptera: Heteroptera).</title>
        <authorList>
            <person name="Ribeiro J.M."/>
            <person name="Schwarz A."/>
            <person name="Francischetti I.M."/>
        </authorList>
    </citation>
    <scope>NUCLEOTIDE SEQUENCE</scope>
    <source>
        <tissue evidence="7">Salivary glands</tissue>
    </source>
</reference>
<dbReference type="AlphaFoldDB" id="A0A069DYV6"/>
<dbReference type="InterPro" id="IPR036412">
    <property type="entry name" value="HAD-like_sf"/>
</dbReference>
<dbReference type="Pfam" id="PF05761">
    <property type="entry name" value="5_nucleotid"/>
    <property type="match status" value="1"/>
</dbReference>
<dbReference type="PANTHER" id="PTHR12103">
    <property type="entry name" value="5'-NUCLEOTIDASE DOMAIN-CONTAINING"/>
    <property type="match status" value="1"/>
</dbReference>
<evidence type="ECO:0000256" key="6">
    <source>
        <dbReference type="ARBA" id="ARBA00069357"/>
    </source>
</evidence>
<keyword evidence="2" id="KW-0479">Metal-binding</keyword>
<dbReference type="InterPro" id="IPR023214">
    <property type="entry name" value="HAD_sf"/>
</dbReference>
<dbReference type="SUPFAM" id="SSF56784">
    <property type="entry name" value="HAD-like"/>
    <property type="match status" value="1"/>
</dbReference>
<evidence type="ECO:0000256" key="3">
    <source>
        <dbReference type="ARBA" id="ARBA00022801"/>
    </source>
</evidence>
<organism evidence="7">
    <name type="scientific">Panstrongylus megistus</name>
    <dbReference type="NCBI Taxonomy" id="65343"/>
    <lineage>
        <taxon>Eukaryota</taxon>
        <taxon>Metazoa</taxon>
        <taxon>Ecdysozoa</taxon>
        <taxon>Arthropoda</taxon>
        <taxon>Hexapoda</taxon>
        <taxon>Insecta</taxon>
        <taxon>Pterygota</taxon>
        <taxon>Neoptera</taxon>
        <taxon>Paraneoptera</taxon>
        <taxon>Hemiptera</taxon>
        <taxon>Heteroptera</taxon>
        <taxon>Panheteroptera</taxon>
        <taxon>Cimicomorpha</taxon>
        <taxon>Reduviidae</taxon>
        <taxon>Triatominae</taxon>
        <taxon>Panstrongylus</taxon>
    </lineage>
</organism>
<accession>A0A069DYV6</accession>